<keyword evidence="4" id="KW-1185">Reference proteome</keyword>
<dbReference type="EMBL" id="CAMXCT030000304">
    <property type="protein sequence ID" value="CAL4764203.1"/>
    <property type="molecule type" value="Genomic_DNA"/>
</dbReference>
<feature type="compositionally biased region" description="Polar residues" evidence="1">
    <location>
        <begin position="67"/>
        <end position="93"/>
    </location>
</feature>
<evidence type="ECO:0000313" key="4">
    <source>
        <dbReference type="Proteomes" id="UP001152797"/>
    </source>
</evidence>
<comment type="caution">
    <text evidence="2">The sequence shown here is derived from an EMBL/GenBank/DDBJ whole genome shotgun (WGS) entry which is preliminary data.</text>
</comment>
<reference evidence="2" key="1">
    <citation type="submission" date="2022-10" db="EMBL/GenBank/DDBJ databases">
        <authorList>
            <person name="Chen Y."/>
            <person name="Dougan E. K."/>
            <person name="Chan C."/>
            <person name="Rhodes N."/>
            <person name="Thang M."/>
        </authorList>
    </citation>
    <scope>NUCLEOTIDE SEQUENCE</scope>
</reference>
<evidence type="ECO:0000313" key="3">
    <source>
        <dbReference type="EMBL" id="CAL4764203.1"/>
    </source>
</evidence>
<dbReference type="EMBL" id="CAMXCT010000304">
    <property type="protein sequence ID" value="CAI3976891.1"/>
    <property type="molecule type" value="Genomic_DNA"/>
</dbReference>
<dbReference type="Proteomes" id="UP001152797">
    <property type="component" value="Unassembled WGS sequence"/>
</dbReference>
<feature type="compositionally biased region" description="Basic and acidic residues" evidence="1">
    <location>
        <begin position="51"/>
        <end position="66"/>
    </location>
</feature>
<sequence>MGSGASSGTSSNQQQHQIHFAGVMTRSTPFASGAFAARGGTRSQQSQQSRQSERSNRSNRSKDSEASRSVTTKASSYTRQCSNMKSMESTVTPRSPMGSLGLERKKSVTFGAHEVLLLDKDSGRREVQSYQIDGMDWKESSDLGDCDLAPPPPHPFAPDRGLE</sequence>
<evidence type="ECO:0000256" key="1">
    <source>
        <dbReference type="SAM" id="MobiDB-lite"/>
    </source>
</evidence>
<organism evidence="2">
    <name type="scientific">Cladocopium goreaui</name>
    <dbReference type="NCBI Taxonomy" id="2562237"/>
    <lineage>
        <taxon>Eukaryota</taxon>
        <taxon>Sar</taxon>
        <taxon>Alveolata</taxon>
        <taxon>Dinophyceae</taxon>
        <taxon>Suessiales</taxon>
        <taxon>Symbiodiniaceae</taxon>
        <taxon>Cladocopium</taxon>
    </lineage>
</organism>
<dbReference type="EMBL" id="CAMXCT020000304">
    <property type="protein sequence ID" value="CAL1130266.1"/>
    <property type="molecule type" value="Genomic_DNA"/>
</dbReference>
<accession>A0A9P1BP52</accession>
<dbReference type="AlphaFoldDB" id="A0A9P1BP52"/>
<protein>
    <submittedName>
        <fullName evidence="2">Uncharacterized protein</fullName>
    </submittedName>
</protein>
<name>A0A9P1BP52_9DINO</name>
<feature type="compositionally biased region" description="Polar residues" evidence="1">
    <location>
        <begin position="1"/>
        <end position="17"/>
    </location>
</feature>
<evidence type="ECO:0000313" key="2">
    <source>
        <dbReference type="EMBL" id="CAI3976891.1"/>
    </source>
</evidence>
<feature type="region of interest" description="Disordered" evidence="1">
    <location>
        <begin position="135"/>
        <end position="163"/>
    </location>
</feature>
<feature type="region of interest" description="Disordered" evidence="1">
    <location>
        <begin position="1"/>
        <end position="100"/>
    </location>
</feature>
<reference evidence="3 4" key="2">
    <citation type="submission" date="2024-05" db="EMBL/GenBank/DDBJ databases">
        <authorList>
            <person name="Chen Y."/>
            <person name="Shah S."/>
            <person name="Dougan E. K."/>
            <person name="Thang M."/>
            <person name="Chan C."/>
        </authorList>
    </citation>
    <scope>NUCLEOTIDE SEQUENCE [LARGE SCALE GENOMIC DNA]</scope>
</reference>
<proteinExistence type="predicted"/>
<gene>
    <name evidence="2" type="ORF">C1SCF055_LOCUS5077</name>
</gene>